<feature type="transmembrane region" description="Helical" evidence="1">
    <location>
        <begin position="151"/>
        <end position="174"/>
    </location>
</feature>
<evidence type="ECO:0000313" key="3">
    <source>
        <dbReference type="Proteomes" id="UP001652409"/>
    </source>
</evidence>
<keyword evidence="3" id="KW-1185">Reference proteome</keyword>
<gene>
    <name evidence="2" type="ORF">OCV61_07570</name>
</gene>
<evidence type="ECO:0000313" key="2">
    <source>
        <dbReference type="EMBL" id="MCU6765275.1"/>
    </source>
</evidence>
<accession>A0ABT2TSQ3</accession>
<keyword evidence="1" id="KW-0812">Transmembrane</keyword>
<dbReference type="EMBL" id="JAOQJL010000012">
    <property type="protein sequence ID" value="MCU6765275.1"/>
    <property type="molecule type" value="Genomic_DNA"/>
</dbReference>
<name>A0ABT2TSQ3_9FIRM</name>
<evidence type="ECO:0000256" key="1">
    <source>
        <dbReference type="SAM" id="Phobius"/>
    </source>
</evidence>
<dbReference type="Proteomes" id="UP001652409">
    <property type="component" value="Unassembled WGS sequence"/>
</dbReference>
<dbReference type="Pfam" id="PF10112">
    <property type="entry name" value="Halogen_Hydrol"/>
    <property type="match status" value="1"/>
</dbReference>
<sequence length="430" mass="47923">MEHQEWDDLGAKIQDIINSAVNEQDYRKLSRNINQTVNKAIDSGSEALKGVLNGAFGGSQTQDYRTNENPEHNARAYETHKDHGYQQPPFGRSQGIPPRMHKQSGYGLSMPGLYRKTGGERAKGILMTIFGGVFTAGFGVAFLVAEIAAAAGAAVTMSTAVTLGAFTAAGVVLLKEGCSRIGRVGRFNKYIRALGQRTYCNFDQLARIAGKPVKYVKKDIKKMIGKGWFLEGHVDQQQTCLITSDETYQQYIQTQQALEERAASARKEEEKKASAGAVNAQVQEVLDRGNQFIDKIHRSNDAIPGEEISVKISRMELIVRKIFERVQEHPEVIPDLKRLMDYYLPTTVKLLDAYEDMDSQPVQGENIQNSKFEIEKTIDTLNTAFEKLLDSIFEDTAMDVSSDISVLHTVLAQEGLTEDEFTKMRKKDAL</sequence>
<dbReference type="InterPro" id="IPR018770">
    <property type="entry name" value="ChloroindolylP_hydrolase"/>
</dbReference>
<organism evidence="2 3">
    <name type="scientific">Blautia ammoniilytica</name>
    <dbReference type="NCBI Taxonomy" id="2981782"/>
    <lineage>
        <taxon>Bacteria</taxon>
        <taxon>Bacillati</taxon>
        <taxon>Bacillota</taxon>
        <taxon>Clostridia</taxon>
        <taxon>Lachnospirales</taxon>
        <taxon>Lachnospiraceae</taxon>
        <taxon>Blautia</taxon>
    </lineage>
</organism>
<proteinExistence type="predicted"/>
<comment type="caution">
    <text evidence="2">The sequence shown here is derived from an EMBL/GenBank/DDBJ whole genome shotgun (WGS) entry which is preliminary data.</text>
</comment>
<keyword evidence="1" id="KW-1133">Transmembrane helix</keyword>
<protein>
    <submittedName>
        <fullName evidence="2">5-bromo-4-chloroindolyl phosphate hydrolysis family protein</fullName>
    </submittedName>
</protein>
<reference evidence="2 3" key="1">
    <citation type="journal article" date="2021" name="ISME Commun">
        <title>Automated analysis of genomic sequences facilitates high-throughput and comprehensive description of bacteria.</title>
        <authorList>
            <person name="Hitch T.C.A."/>
        </authorList>
    </citation>
    <scope>NUCLEOTIDE SEQUENCE [LARGE SCALE GENOMIC DNA]</scope>
    <source>
        <strain evidence="2 3">Sanger_23</strain>
    </source>
</reference>
<feature type="transmembrane region" description="Helical" evidence="1">
    <location>
        <begin position="125"/>
        <end position="145"/>
    </location>
</feature>
<keyword evidence="1" id="KW-0472">Membrane</keyword>
<dbReference type="RefSeq" id="WP_158421307.1">
    <property type="nucleotide sequence ID" value="NZ_JAOQJL010000012.1"/>
</dbReference>